<feature type="domain" description="SUEL-type lectin" evidence="2">
    <location>
        <begin position="42"/>
        <end position="120"/>
    </location>
</feature>
<dbReference type="EMBL" id="JAODUO010000103">
    <property type="protein sequence ID" value="KAK2189524.1"/>
    <property type="molecule type" value="Genomic_DNA"/>
</dbReference>
<dbReference type="Proteomes" id="UP001209878">
    <property type="component" value="Unassembled WGS sequence"/>
</dbReference>
<accession>A0AAD9P7D7</accession>
<evidence type="ECO:0000313" key="4">
    <source>
        <dbReference type="Proteomes" id="UP001209878"/>
    </source>
</evidence>
<protein>
    <recommendedName>
        <fullName evidence="2">SUEL-type lectin domain-containing protein</fullName>
    </recommendedName>
</protein>
<evidence type="ECO:0000313" key="3">
    <source>
        <dbReference type="EMBL" id="KAK2189524.1"/>
    </source>
</evidence>
<feature type="signal peptide" evidence="1">
    <location>
        <begin position="1"/>
        <end position="23"/>
    </location>
</feature>
<proteinExistence type="predicted"/>
<evidence type="ECO:0000259" key="2">
    <source>
        <dbReference type="Pfam" id="PF02140"/>
    </source>
</evidence>
<evidence type="ECO:0000256" key="1">
    <source>
        <dbReference type="SAM" id="SignalP"/>
    </source>
</evidence>
<name>A0AAD9P7D7_RIDPI</name>
<organism evidence="3 4">
    <name type="scientific">Ridgeia piscesae</name>
    <name type="common">Tubeworm</name>
    <dbReference type="NCBI Taxonomy" id="27915"/>
    <lineage>
        <taxon>Eukaryota</taxon>
        <taxon>Metazoa</taxon>
        <taxon>Spiralia</taxon>
        <taxon>Lophotrochozoa</taxon>
        <taxon>Annelida</taxon>
        <taxon>Polychaeta</taxon>
        <taxon>Sedentaria</taxon>
        <taxon>Canalipalpata</taxon>
        <taxon>Sabellida</taxon>
        <taxon>Siboglinidae</taxon>
        <taxon>Ridgeia</taxon>
    </lineage>
</organism>
<comment type="caution">
    <text evidence="3">The sequence shown here is derived from an EMBL/GenBank/DDBJ whole genome shotgun (WGS) entry which is preliminary data.</text>
</comment>
<sequence length="144" mass="15850">MTRTNMRTVTAVWVLVTIQLCTACVTVYDIEPFCLENGDFSMKCPENHKLIIKEALHKVVKTGPCPTDLSSGDTCTLSDVTEDVTKTCQSKDSCTVSVSDSSTACSGYTGNKFVTVTYKCEPGRQSGHFSCMLFTDDWDDINTF</sequence>
<dbReference type="Pfam" id="PF02140">
    <property type="entry name" value="SUEL_Lectin"/>
    <property type="match status" value="1"/>
</dbReference>
<dbReference type="CDD" id="cd22823">
    <property type="entry name" value="Gal_Rha_Lectin"/>
    <property type="match status" value="1"/>
</dbReference>
<feature type="chain" id="PRO_5041934932" description="SUEL-type lectin domain-containing protein" evidence="1">
    <location>
        <begin position="24"/>
        <end position="144"/>
    </location>
</feature>
<dbReference type="AlphaFoldDB" id="A0AAD9P7D7"/>
<keyword evidence="1" id="KW-0732">Signal</keyword>
<gene>
    <name evidence="3" type="ORF">NP493_103g02035</name>
</gene>
<keyword evidence="4" id="KW-1185">Reference proteome</keyword>
<dbReference type="InterPro" id="IPR043159">
    <property type="entry name" value="Lectin_gal-bd_sf"/>
</dbReference>
<reference evidence="3" key="1">
    <citation type="journal article" date="2023" name="Mol. Biol. Evol.">
        <title>Third-Generation Sequencing Reveals the Adaptive Role of the Epigenome in Three Deep-Sea Polychaetes.</title>
        <authorList>
            <person name="Perez M."/>
            <person name="Aroh O."/>
            <person name="Sun Y."/>
            <person name="Lan Y."/>
            <person name="Juniper S.K."/>
            <person name="Young C.R."/>
            <person name="Angers B."/>
            <person name="Qian P.Y."/>
        </authorList>
    </citation>
    <scope>NUCLEOTIDE SEQUENCE</scope>
    <source>
        <strain evidence="3">R07B-5</strain>
    </source>
</reference>
<dbReference type="InterPro" id="IPR000922">
    <property type="entry name" value="Lectin_gal-bd_dom"/>
</dbReference>
<dbReference type="Gene3D" id="2.60.120.740">
    <property type="match status" value="1"/>
</dbReference>
<dbReference type="GO" id="GO:0030246">
    <property type="term" value="F:carbohydrate binding"/>
    <property type="evidence" value="ECO:0007669"/>
    <property type="project" value="InterPro"/>
</dbReference>